<comment type="caution">
    <text evidence="1">The sequence shown here is derived from an EMBL/GenBank/DDBJ whole genome shotgun (WGS) entry which is preliminary data.</text>
</comment>
<name>A0AAE3KFH6_9PSEU</name>
<evidence type="ECO:0000313" key="2">
    <source>
        <dbReference type="Proteomes" id="UP001206128"/>
    </source>
</evidence>
<dbReference type="SUPFAM" id="SSF48239">
    <property type="entry name" value="Terpenoid cyclases/Protein prenyltransferases"/>
    <property type="match status" value="1"/>
</dbReference>
<dbReference type="InterPro" id="IPR008930">
    <property type="entry name" value="Terpenoid_cyclase/PrenylTrfase"/>
</dbReference>
<proteinExistence type="predicted"/>
<accession>A0AAE3KFH6</accession>
<dbReference type="AlphaFoldDB" id="A0AAE3KFH6"/>
<evidence type="ECO:0008006" key="3">
    <source>
        <dbReference type="Google" id="ProtNLM"/>
    </source>
</evidence>
<organism evidence="1 2">
    <name type="scientific">Goodfellowiella coeruleoviolacea</name>
    <dbReference type="NCBI Taxonomy" id="334858"/>
    <lineage>
        <taxon>Bacteria</taxon>
        <taxon>Bacillati</taxon>
        <taxon>Actinomycetota</taxon>
        <taxon>Actinomycetes</taxon>
        <taxon>Pseudonocardiales</taxon>
        <taxon>Pseudonocardiaceae</taxon>
        <taxon>Goodfellowiella</taxon>
    </lineage>
</organism>
<dbReference type="Proteomes" id="UP001206128">
    <property type="component" value="Unassembled WGS sequence"/>
</dbReference>
<dbReference type="RefSeq" id="WP_253769381.1">
    <property type="nucleotide sequence ID" value="NZ_JAMTCK010000004.1"/>
</dbReference>
<reference evidence="1" key="1">
    <citation type="submission" date="2022-06" db="EMBL/GenBank/DDBJ databases">
        <title>Genomic Encyclopedia of Archaeal and Bacterial Type Strains, Phase II (KMG-II): from individual species to whole genera.</title>
        <authorList>
            <person name="Goeker M."/>
        </authorList>
    </citation>
    <scope>NUCLEOTIDE SEQUENCE</scope>
    <source>
        <strain evidence="1">DSM 43935</strain>
    </source>
</reference>
<sequence length="307" mass="33775">MLDAAEDFIWRNGRALEQRRFEFHFRAGQATPLRAAVIAHQNLDGGFGHALEPDGRGPTSQPLHALVALRVLDEIGMGDSATVLDLCDFLATVTGRDGGLPHVLPTMRGYPHAQWWRVVECPSGHILPTGPIAGLLHKNLVEHPWLGPATDFCWAWIGQLTTAHPYEISACVGFLDHVPDRQRAVAEAQRLGLIVREQRLVDLADGSASSLPPGYAGGQLHKPHDYAPQPTSLARHWFTDAEIEQGLTSLVAGQQADGGWMLPWPVWTPVAQFEWRPIVTIEALLTLRAYGRLNPRTGFPTPPGHRD</sequence>
<evidence type="ECO:0000313" key="1">
    <source>
        <dbReference type="EMBL" id="MCP2164992.1"/>
    </source>
</evidence>
<gene>
    <name evidence="1" type="ORF">LX83_001841</name>
</gene>
<protein>
    <recommendedName>
        <fullName evidence="3">Prenyltransferase</fullName>
    </recommendedName>
</protein>
<dbReference type="EMBL" id="JAMTCK010000004">
    <property type="protein sequence ID" value="MCP2164992.1"/>
    <property type="molecule type" value="Genomic_DNA"/>
</dbReference>
<keyword evidence="2" id="KW-1185">Reference proteome</keyword>